<feature type="region of interest" description="Disordered" evidence="1">
    <location>
        <begin position="49"/>
        <end position="86"/>
    </location>
</feature>
<reference evidence="2 3" key="1">
    <citation type="journal article" date="2012" name="Proc. Natl. Acad. Sci. U.S.A.">
        <title>Comparative genomics of Ceriporiopsis subvermispora and Phanerochaete chrysosporium provide insight into selective ligninolysis.</title>
        <authorList>
            <person name="Fernandez-Fueyo E."/>
            <person name="Ruiz-Duenas F.J."/>
            <person name="Ferreira P."/>
            <person name="Floudas D."/>
            <person name="Hibbett D.S."/>
            <person name="Canessa P."/>
            <person name="Larrondo L.F."/>
            <person name="James T.Y."/>
            <person name="Seelenfreund D."/>
            <person name="Lobos S."/>
            <person name="Polanco R."/>
            <person name="Tello M."/>
            <person name="Honda Y."/>
            <person name="Watanabe T."/>
            <person name="Watanabe T."/>
            <person name="Ryu J.S."/>
            <person name="Kubicek C.P."/>
            <person name="Schmoll M."/>
            <person name="Gaskell J."/>
            <person name="Hammel K.E."/>
            <person name="St John F.J."/>
            <person name="Vanden Wymelenberg A."/>
            <person name="Sabat G."/>
            <person name="Splinter BonDurant S."/>
            <person name="Syed K."/>
            <person name="Yadav J.S."/>
            <person name="Doddapaneni H."/>
            <person name="Subramanian V."/>
            <person name="Lavin J.L."/>
            <person name="Oguiza J.A."/>
            <person name="Perez G."/>
            <person name="Pisabarro A.G."/>
            <person name="Ramirez L."/>
            <person name="Santoyo F."/>
            <person name="Master E."/>
            <person name="Coutinho P.M."/>
            <person name="Henrissat B."/>
            <person name="Lombard V."/>
            <person name="Magnuson J.K."/>
            <person name="Kuees U."/>
            <person name="Hori C."/>
            <person name="Igarashi K."/>
            <person name="Samejima M."/>
            <person name="Held B.W."/>
            <person name="Barry K.W."/>
            <person name="LaButti K.M."/>
            <person name="Lapidus A."/>
            <person name="Lindquist E.A."/>
            <person name="Lucas S.M."/>
            <person name="Riley R."/>
            <person name="Salamov A.A."/>
            <person name="Hoffmeister D."/>
            <person name="Schwenk D."/>
            <person name="Hadar Y."/>
            <person name="Yarden O."/>
            <person name="de Vries R.P."/>
            <person name="Wiebenga A."/>
            <person name="Stenlid J."/>
            <person name="Eastwood D."/>
            <person name="Grigoriev I.V."/>
            <person name="Berka R.M."/>
            <person name="Blanchette R.A."/>
            <person name="Kersten P."/>
            <person name="Martinez A.T."/>
            <person name="Vicuna R."/>
            <person name="Cullen D."/>
        </authorList>
    </citation>
    <scope>NUCLEOTIDE SEQUENCE [LARGE SCALE GENOMIC DNA]</scope>
    <source>
        <strain evidence="2 3">B</strain>
    </source>
</reference>
<evidence type="ECO:0000313" key="2">
    <source>
        <dbReference type="EMBL" id="EMD30519.1"/>
    </source>
</evidence>
<organism evidence="2 3">
    <name type="scientific">Ceriporiopsis subvermispora (strain B)</name>
    <name type="common">White-rot fungus</name>
    <name type="synonym">Gelatoporia subvermispora</name>
    <dbReference type="NCBI Taxonomy" id="914234"/>
    <lineage>
        <taxon>Eukaryota</taxon>
        <taxon>Fungi</taxon>
        <taxon>Dikarya</taxon>
        <taxon>Basidiomycota</taxon>
        <taxon>Agaricomycotina</taxon>
        <taxon>Agaricomycetes</taxon>
        <taxon>Polyporales</taxon>
        <taxon>Gelatoporiaceae</taxon>
        <taxon>Gelatoporia</taxon>
    </lineage>
</organism>
<sequence length="159" mass="17667">MPTARCTGEFWRNDEHCNALAHGPRVQRRRISKDDARRSPSRRVVQHLIDAPPGLGHSKSTDRARQAPGSTVSQRRRVSHASTHGRTIALPGSARYSIAPDDHCLALADEIRPAGRMSTVSRYLDGPRKSPAHARSRRRTPWTACMRCEMACGAGRARQ</sequence>
<keyword evidence="3" id="KW-1185">Reference proteome</keyword>
<dbReference type="Proteomes" id="UP000016930">
    <property type="component" value="Unassembled WGS sequence"/>
</dbReference>
<accession>M2P5M1</accession>
<gene>
    <name evidence="2" type="ORF">CERSUDRAFT_109792</name>
</gene>
<name>M2P5M1_CERS8</name>
<dbReference type="HOGENOM" id="CLU_1660520_0_0_1"/>
<protein>
    <submittedName>
        <fullName evidence="2">Uncharacterized protein</fullName>
    </submittedName>
</protein>
<proteinExistence type="predicted"/>
<evidence type="ECO:0000256" key="1">
    <source>
        <dbReference type="SAM" id="MobiDB-lite"/>
    </source>
</evidence>
<evidence type="ECO:0000313" key="3">
    <source>
        <dbReference type="Proteomes" id="UP000016930"/>
    </source>
</evidence>
<dbReference type="EMBL" id="KB446054">
    <property type="protein sequence ID" value="EMD30519.1"/>
    <property type="molecule type" value="Genomic_DNA"/>
</dbReference>
<dbReference type="AlphaFoldDB" id="M2P5M1"/>